<keyword evidence="6" id="KW-0768">Sushi</keyword>
<dbReference type="InterPro" id="IPR001881">
    <property type="entry name" value="EGF-like_Ca-bd_dom"/>
</dbReference>
<evidence type="ECO:0000313" key="11">
    <source>
        <dbReference type="Proteomes" id="UP000838412"/>
    </source>
</evidence>
<feature type="domain" description="Sushi" evidence="9">
    <location>
        <begin position="484"/>
        <end position="540"/>
    </location>
</feature>
<evidence type="ECO:0000256" key="6">
    <source>
        <dbReference type="PROSITE-ProRule" id="PRU00302"/>
    </source>
</evidence>
<evidence type="ECO:0000256" key="4">
    <source>
        <dbReference type="ARBA" id="ARBA00023157"/>
    </source>
</evidence>
<dbReference type="Gene3D" id="3.10.100.10">
    <property type="entry name" value="Mannose-Binding Protein A, subunit A"/>
    <property type="match status" value="1"/>
</dbReference>
<feature type="disulfide bond" evidence="6">
    <location>
        <begin position="132"/>
        <end position="159"/>
    </location>
</feature>
<reference evidence="10" key="1">
    <citation type="submission" date="2022-01" db="EMBL/GenBank/DDBJ databases">
        <authorList>
            <person name="Braso-Vives M."/>
        </authorList>
    </citation>
    <scope>NUCLEOTIDE SEQUENCE</scope>
</reference>
<dbReference type="EMBL" id="OV696701">
    <property type="protein sequence ID" value="CAH1248696.1"/>
    <property type="molecule type" value="Genomic_DNA"/>
</dbReference>
<dbReference type="SUPFAM" id="SSF57196">
    <property type="entry name" value="EGF/Laminin"/>
    <property type="match status" value="2"/>
</dbReference>
<feature type="disulfide bond" evidence="5">
    <location>
        <begin position="941"/>
        <end position="950"/>
    </location>
</feature>
<evidence type="ECO:0000256" key="3">
    <source>
        <dbReference type="ARBA" id="ARBA00022737"/>
    </source>
</evidence>
<evidence type="ECO:0000256" key="5">
    <source>
        <dbReference type="PROSITE-ProRule" id="PRU00076"/>
    </source>
</evidence>
<dbReference type="InterPro" id="IPR049883">
    <property type="entry name" value="NOTCH1_EGF-like"/>
</dbReference>
<dbReference type="SUPFAM" id="SSF57535">
    <property type="entry name" value="Complement control module/SCR domain"/>
    <property type="match status" value="12"/>
</dbReference>
<evidence type="ECO:0000259" key="7">
    <source>
        <dbReference type="PROSITE" id="PS50026"/>
    </source>
</evidence>
<evidence type="ECO:0000256" key="2">
    <source>
        <dbReference type="ARBA" id="ARBA00022729"/>
    </source>
</evidence>
<dbReference type="PROSITE" id="PS00615">
    <property type="entry name" value="C_TYPE_LECTIN_1"/>
    <property type="match status" value="1"/>
</dbReference>
<dbReference type="InterPro" id="IPR016186">
    <property type="entry name" value="C-type_lectin-like/link_sf"/>
</dbReference>
<keyword evidence="3" id="KW-0677">Repeat</keyword>
<dbReference type="InterPro" id="IPR016187">
    <property type="entry name" value="CTDL_fold"/>
</dbReference>
<dbReference type="InterPro" id="IPR000152">
    <property type="entry name" value="EGF-type_Asp/Asn_hydroxyl_site"/>
</dbReference>
<feature type="domain" description="Sushi" evidence="9">
    <location>
        <begin position="333"/>
        <end position="389"/>
    </location>
</feature>
<dbReference type="SMART" id="SM00179">
    <property type="entry name" value="EGF_CA"/>
    <property type="match status" value="3"/>
</dbReference>
<dbReference type="InterPro" id="IPR001304">
    <property type="entry name" value="C-type_lectin-like"/>
</dbReference>
<dbReference type="CDD" id="cd00033">
    <property type="entry name" value="CCP"/>
    <property type="match status" value="11"/>
</dbReference>
<dbReference type="InterPro" id="IPR018378">
    <property type="entry name" value="C-type_lectin_CS"/>
</dbReference>
<feature type="domain" description="EGF-like" evidence="7">
    <location>
        <begin position="877"/>
        <end position="913"/>
    </location>
</feature>
<dbReference type="InterPro" id="IPR018097">
    <property type="entry name" value="EGF_Ca-bd_CS"/>
</dbReference>
<feature type="domain" description="EGF-like" evidence="7">
    <location>
        <begin position="914"/>
        <end position="951"/>
    </location>
</feature>
<feature type="domain" description="Sushi" evidence="9">
    <location>
        <begin position="1"/>
        <end position="46"/>
    </location>
</feature>
<dbReference type="PROSITE" id="PS01187">
    <property type="entry name" value="EGF_CA"/>
    <property type="match status" value="1"/>
</dbReference>
<dbReference type="PROSITE" id="PS00022">
    <property type="entry name" value="EGF_1"/>
    <property type="match status" value="2"/>
</dbReference>
<dbReference type="CDD" id="cd00054">
    <property type="entry name" value="EGF_CA"/>
    <property type="match status" value="3"/>
</dbReference>
<accession>A0A8J9Z824</accession>
<keyword evidence="4 5" id="KW-1015">Disulfide bond</keyword>
<organism evidence="10 11">
    <name type="scientific">Branchiostoma lanceolatum</name>
    <name type="common">Common lancelet</name>
    <name type="synonym">Amphioxus lanceolatum</name>
    <dbReference type="NCBI Taxonomy" id="7740"/>
    <lineage>
        <taxon>Eukaryota</taxon>
        <taxon>Metazoa</taxon>
        <taxon>Chordata</taxon>
        <taxon>Cephalochordata</taxon>
        <taxon>Leptocardii</taxon>
        <taxon>Amphioxiformes</taxon>
        <taxon>Branchiostomatidae</taxon>
        <taxon>Branchiostoma</taxon>
    </lineage>
</organism>
<dbReference type="PROSITE" id="PS50923">
    <property type="entry name" value="SUSHI"/>
    <property type="match status" value="11"/>
</dbReference>
<feature type="disulfide bond" evidence="6">
    <location>
        <begin position="246"/>
        <end position="273"/>
    </location>
</feature>
<dbReference type="PROSITE" id="PS00010">
    <property type="entry name" value="ASX_HYDROXYL"/>
    <property type="match status" value="2"/>
</dbReference>
<dbReference type="SMART" id="SM00032">
    <property type="entry name" value="CCP"/>
    <property type="match status" value="11"/>
</dbReference>
<dbReference type="OrthoDB" id="406096at2759"/>
<keyword evidence="11" id="KW-1185">Reference proteome</keyword>
<feature type="domain" description="Sushi" evidence="9">
    <location>
        <begin position="425"/>
        <end position="483"/>
    </location>
</feature>
<dbReference type="InterPro" id="IPR051277">
    <property type="entry name" value="SEZ6_CSMD_C4BPB_Regulators"/>
</dbReference>
<dbReference type="SMART" id="SM00181">
    <property type="entry name" value="EGF"/>
    <property type="match status" value="3"/>
</dbReference>
<feature type="domain" description="Sushi" evidence="9">
    <location>
        <begin position="589"/>
        <end position="645"/>
    </location>
</feature>
<dbReference type="Proteomes" id="UP000838412">
    <property type="component" value="Chromosome 16"/>
</dbReference>
<feature type="domain" description="Sushi" evidence="9">
    <location>
        <begin position="47"/>
        <end position="104"/>
    </location>
</feature>
<feature type="domain" description="Sushi" evidence="9">
    <location>
        <begin position="391"/>
        <end position="424"/>
    </location>
</feature>
<dbReference type="GO" id="GO:0005509">
    <property type="term" value="F:calcium ion binding"/>
    <property type="evidence" value="ECO:0007669"/>
    <property type="project" value="InterPro"/>
</dbReference>
<dbReference type="AlphaFoldDB" id="A0A8J9Z824"/>
<name>A0A8J9Z824_BRALA</name>
<gene>
    <name evidence="10" type="primary">CSMD1</name>
    <name evidence="10" type="ORF">BLAG_LOCUS10006</name>
</gene>
<sequence>MNGGNNFKYNDTVYFTCAPGLEMKGSSNRTCQADGLWSGTQPSCSALECPELDAPLNGETTGGTSVGAFLVFFCKEGFDLTGGDFMRTCQPDQTWSGIEPTCERKACLDLPVPLHGNKTGGNLYGNVVTFTCAAGYDLIGDSTRTCQGNSQWSGTQPSCSRVQCPTVSPIPNGQMSGGNLFGQQVSFVCNSGYELSGSQSRICQSDGIWSGTQPSCVPMNCSELIPPPNAEVTGGNKLGDAAVYSCVEGYEIQGSAVRFCLSGQTWSGEETICQRKECPQLDPPPNGGINGTNYFGDTVIFDCDVGYSLRGDQHRTCGSNQGWSGVQPHCEKVRCPTAASPTNGVVSGGTYYGDVASYSCYPGYEIAGSSTQTCQADGKWSGTVPTCDNQVTFSCDIGFELTNSDVRVCGDNGVWSGVHPTCEVIECAMPQTPPNSDMTVFGNTFGYTTTTTCDPGYDLVSGDTVRTCQASGEWSGSPVLCQKTCCVQPSLQHGSYNGTTCYNDTVFLECYNGYDMTSPDSDLTCTEAGTWDKPIPRCDKSCCNSSITVENGYLAAPSGYCFGSTVQILCNEGYRLSGDANMLYCNAGISCGDPGVVRNGQRILTGTFQGDTVTFTCDSGFNLVGNETYTCSEVGWLGVPPYCEASDLCNRTHLSAPKDGSKVCFDSPQGTTPVEYCQMHCNSPLIYSATSSSMYECSEETSWQWQVRLVYSGMTSFSIVSVGECSPPLNPFIPITVGGLVITAGRPIDMNAIEDEMKYQLDQLDLCNDPCEIGAITVQTFNARRRSGGIQYQISVQLRAYADPALITPTNTIQMEWVQIAGVLRQQAMELQELVQVGGLSFSVGGQNLSVADNGITISNPSLGCKDGEIMQGIDCYIDECAEPNICPNAKCINRPGSYSCQCLPGYDGPYCADIDECRYAGYCPDHSTCTNTDGDYYCTCEQGYQGDNCEDKDECRNATLNTCGSNQICVNTAGSFQCDDCTMFNGTCYTISDTSVTFTEAELYCAGGGGIVVTVKDQQVQDFLIQLLSVPNKDVWIGLTDQDVEGQFVWSDGTQLVYSNWAPGEPNGDITKNCVHLWPLANFRWDDMPCGRSNYYICQYDMV</sequence>
<feature type="disulfide bond" evidence="6">
    <location>
        <begin position="189"/>
        <end position="216"/>
    </location>
</feature>
<dbReference type="PANTHER" id="PTHR45656:SF4">
    <property type="entry name" value="PROTEIN CBR-CLEC-78"/>
    <property type="match status" value="1"/>
</dbReference>
<evidence type="ECO:0000259" key="9">
    <source>
        <dbReference type="PROSITE" id="PS50923"/>
    </source>
</evidence>
<feature type="disulfide bond" evidence="6">
    <location>
        <begin position="395"/>
        <end position="422"/>
    </location>
</feature>
<dbReference type="Pfam" id="PF07645">
    <property type="entry name" value="EGF_CA"/>
    <property type="match status" value="3"/>
</dbReference>
<feature type="disulfide bond" evidence="6">
    <location>
        <begin position="303"/>
        <end position="330"/>
    </location>
</feature>
<dbReference type="SUPFAM" id="SSF56436">
    <property type="entry name" value="C-type lectin-like"/>
    <property type="match status" value="1"/>
</dbReference>
<dbReference type="SMART" id="SM00034">
    <property type="entry name" value="CLECT"/>
    <property type="match status" value="1"/>
</dbReference>
<dbReference type="CDD" id="cd00037">
    <property type="entry name" value="CLECT"/>
    <property type="match status" value="1"/>
</dbReference>
<evidence type="ECO:0000313" key="10">
    <source>
        <dbReference type="EMBL" id="CAH1248696.1"/>
    </source>
</evidence>
<feature type="domain" description="C-type lectin" evidence="8">
    <location>
        <begin position="985"/>
        <end position="1100"/>
    </location>
</feature>
<evidence type="ECO:0000256" key="1">
    <source>
        <dbReference type="ARBA" id="ARBA00022536"/>
    </source>
</evidence>
<feature type="disulfide bond" evidence="5">
    <location>
        <begin position="903"/>
        <end position="912"/>
    </location>
</feature>
<comment type="caution">
    <text evidence="5">Lacks conserved residue(s) required for the propagation of feature annotation.</text>
</comment>
<dbReference type="InterPro" id="IPR035976">
    <property type="entry name" value="Sushi/SCR/CCP_sf"/>
</dbReference>
<dbReference type="InterPro" id="IPR000436">
    <property type="entry name" value="Sushi_SCR_CCP_dom"/>
</dbReference>
<feature type="domain" description="Sushi" evidence="9">
    <location>
        <begin position="276"/>
        <end position="332"/>
    </location>
</feature>
<dbReference type="PANTHER" id="PTHR45656">
    <property type="entry name" value="PROTEIN CBR-CLEC-78"/>
    <property type="match status" value="1"/>
</dbReference>
<feature type="domain" description="Sushi" evidence="9">
    <location>
        <begin position="162"/>
        <end position="218"/>
    </location>
</feature>
<keyword evidence="1 5" id="KW-0245">EGF-like domain</keyword>
<dbReference type="Gene3D" id="2.10.25.10">
    <property type="entry name" value="Laminin"/>
    <property type="match status" value="2"/>
</dbReference>
<feature type="domain" description="Sushi" evidence="9">
    <location>
        <begin position="219"/>
        <end position="275"/>
    </location>
</feature>
<evidence type="ECO:0000259" key="8">
    <source>
        <dbReference type="PROSITE" id="PS50041"/>
    </source>
</evidence>
<proteinExistence type="predicted"/>
<dbReference type="PROSITE" id="PS01186">
    <property type="entry name" value="EGF_2"/>
    <property type="match status" value="2"/>
</dbReference>
<feature type="disulfide bond" evidence="6">
    <location>
        <begin position="17"/>
        <end position="44"/>
    </location>
</feature>
<protein>
    <submittedName>
        <fullName evidence="10">CSMD1 protein</fullName>
    </submittedName>
</protein>
<dbReference type="Pfam" id="PF00059">
    <property type="entry name" value="Lectin_C"/>
    <property type="match status" value="1"/>
</dbReference>
<dbReference type="Gene3D" id="2.10.70.10">
    <property type="entry name" value="Complement Module, domain 1"/>
    <property type="match status" value="12"/>
</dbReference>
<dbReference type="PROSITE" id="PS50041">
    <property type="entry name" value="C_TYPE_LECTIN_2"/>
    <property type="match status" value="1"/>
</dbReference>
<dbReference type="InterPro" id="IPR000742">
    <property type="entry name" value="EGF"/>
</dbReference>
<dbReference type="Pfam" id="PF00084">
    <property type="entry name" value="Sushi"/>
    <property type="match status" value="12"/>
</dbReference>
<feature type="disulfide bond" evidence="6">
    <location>
        <begin position="360"/>
        <end position="387"/>
    </location>
</feature>
<feature type="domain" description="Sushi" evidence="9">
    <location>
        <begin position="105"/>
        <end position="161"/>
    </location>
</feature>
<keyword evidence="2" id="KW-0732">Signal</keyword>
<dbReference type="PROSITE" id="PS50026">
    <property type="entry name" value="EGF_3"/>
    <property type="match status" value="2"/>
</dbReference>